<name>A0A9J6F218_RHIMP</name>
<dbReference type="AlphaFoldDB" id="A0A9J6F218"/>
<feature type="compositionally biased region" description="Polar residues" evidence="1">
    <location>
        <begin position="139"/>
        <end position="152"/>
    </location>
</feature>
<reference evidence="2" key="2">
    <citation type="submission" date="2021-09" db="EMBL/GenBank/DDBJ databases">
        <authorList>
            <person name="Jia N."/>
            <person name="Wang J."/>
            <person name="Shi W."/>
            <person name="Du L."/>
            <person name="Sun Y."/>
            <person name="Zhan W."/>
            <person name="Jiang J."/>
            <person name="Wang Q."/>
            <person name="Zhang B."/>
            <person name="Ji P."/>
            <person name="Sakyi L.B."/>
            <person name="Cui X."/>
            <person name="Yuan T."/>
            <person name="Jiang B."/>
            <person name="Yang W."/>
            <person name="Lam T.T.-Y."/>
            <person name="Chang Q."/>
            <person name="Ding S."/>
            <person name="Wang X."/>
            <person name="Zhu J."/>
            <person name="Ruan X."/>
            <person name="Zhao L."/>
            <person name="Wei J."/>
            <person name="Que T."/>
            <person name="Du C."/>
            <person name="Cheng J."/>
            <person name="Dai P."/>
            <person name="Han X."/>
            <person name="Huang E."/>
            <person name="Gao Y."/>
            <person name="Liu J."/>
            <person name="Shao H."/>
            <person name="Ye R."/>
            <person name="Li L."/>
            <person name="Wei W."/>
            <person name="Wang X."/>
            <person name="Wang C."/>
            <person name="Huo Q."/>
            <person name="Li W."/>
            <person name="Guo W."/>
            <person name="Chen H."/>
            <person name="Chen S."/>
            <person name="Zhou L."/>
            <person name="Zhou L."/>
            <person name="Ni X."/>
            <person name="Tian J."/>
            <person name="Zhou Y."/>
            <person name="Sheng Y."/>
            <person name="Liu T."/>
            <person name="Pan Y."/>
            <person name="Xia L."/>
            <person name="Li J."/>
            <person name="Zhao F."/>
            <person name="Cao W."/>
        </authorList>
    </citation>
    <scope>NUCLEOTIDE SEQUENCE</scope>
    <source>
        <strain evidence="2">Rmic-2018</strain>
        <tissue evidence="2">Larvae</tissue>
    </source>
</reference>
<feature type="region of interest" description="Disordered" evidence="1">
    <location>
        <begin position="118"/>
        <end position="152"/>
    </location>
</feature>
<feature type="compositionally biased region" description="Basic and acidic residues" evidence="1">
    <location>
        <begin position="118"/>
        <end position="131"/>
    </location>
</feature>
<proteinExistence type="predicted"/>
<sequence>MAYRLVTETMDVTSFDPPWCFGRWGIRVEERKVVDLFCRWRARRPLPSGISATRICRRSSRFDGEQPREAADLACCSERLARGGGSPTFPGRDALGRTAPECPLVNFEKLYDVDEPRTRARDGLRQNEKTRSLAMRVGSSPTSTAPKLNHLT</sequence>
<dbReference type="Proteomes" id="UP000821866">
    <property type="component" value="Chromosome 1"/>
</dbReference>
<evidence type="ECO:0000313" key="2">
    <source>
        <dbReference type="EMBL" id="KAH8040683.1"/>
    </source>
</evidence>
<keyword evidence="3" id="KW-1185">Reference proteome</keyword>
<gene>
    <name evidence="2" type="ORF">HPB51_011998</name>
</gene>
<dbReference type="EMBL" id="JABSTU010000001">
    <property type="protein sequence ID" value="KAH8040683.1"/>
    <property type="molecule type" value="Genomic_DNA"/>
</dbReference>
<protein>
    <submittedName>
        <fullName evidence="2">Uncharacterized protein</fullName>
    </submittedName>
</protein>
<evidence type="ECO:0000256" key="1">
    <source>
        <dbReference type="SAM" id="MobiDB-lite"/>
    </source>
</evidence>
<organism evidence="2 3">
    <name type="scientific">Rhipicephalus microplus</name>
    <name type="common">Cattle tick</name>
    <name type="synonym">Boophilus microplus</name>
    <dbReference type="NCBI Taxonomy" id="6941"/>
    <lineage>
        <taxon>Eukaryota</taxon>
        <taxon>Metazoa</taxon>
        <taxon>Ecdysozoa</taxon>
        <taxon>Arthropoda</taxon>
        <taxon>Chelicerata</taxon>
        <taxon>Arachnida</taxon>
        <taxon>Acari</taxon>
        <taxon>Parasitiformes</taxon>
        <taxon>Ixodida</taxon>
        <taxon>Ixodoidea</taxon>
        <taxon>Ixodidae</taxon>
        <taxon>Rhipicephalinae</taxon>
        <taxon>Rhipicephalus</taxon>
        <taxon>Boophilus</taxon>
    </lineage>
</organism>
<accession>A0A9J6F218</accession>
<reference evidence="2" key="1">
    <citation type="journal article" date="2020" name="Cell">
        <title>Large-Scale Comparative Analyses of Tick Genomes Elucidate Their Genetic Diversity and Vector Capacities.</title>
        <authorList>
            <consortium name="Tick Genome and Microbiome Consortium (TIGMIC)"/>
            <person name="Jia N."/>
            <person name="Wang J."/>
            <person name="Shi W."/>
            <person name="Du L."/>
            <person name="Sun Y."/>
            <person name="Zhan W."/>
            <person name="Jiang J.F."/>
            <person name="Wang Q."/>
            <person name="Zhang B."/>
            <person name="Ji P."/>
            <person name="Bell-Sakyi L."/>
            <person name="Cui X.M."/>
            <person name="Yuan T.T."/>
            <person name="Jiang B.G."/>
            <person name="Yang W.F."/>
            <person name="Lam T.T."/>
            <person name="Chang Q.C."/>
            <person name="Ding S.J."/>
            <person name="Wang X.J."/>
            <person name="Zhu J.G."/>
            <person name="Ruan X.D."/>
            <person name="Zhao L."/>
            <person name="Wei J.T."/>
            <person name="Ye R.Z."/>
            <person name="Que T.C."/>
            <person name="Du C.H."/>
            <person name="Zhou Y.H."/>
            <person name="Cheng J.X."/>
            <person name="Dai P.F."/>
            <person name="Guo W.B."/>
            <person name="Han X.H."/>
            <person name="Huang E.J."/>
            <person name="Li L.F."/>
            <person name="Wei W."/>
            <person name="Gao Y.C."/>
            <person name="Liu J.Z."/>
            <person name="Shao H.Z."/>
            <person name="Wang X."/>
            <person name="Wang C.C."/>
            <person name="Yang T.C."/>
            <person name="Huo Q.B."/>
            <person name="Li W."/>
            <person name="Chen H.Y."/>
            <person name="Chen S.E."/>
            <person name="Zhou L.G."/>
            <person name="Ni X.B."/>
            <person name="Tian J.H."/>
            <person name="Sheng Y."/>
            <person name="Liu T."/>
            <person name="Pan Y.S."/>
            <person name="Xia L.Y."/>
            <person name="Li J."/>
            <person name="Zhao F."/>
            <person name="Cao W.C."/>
        </authorList>
    </citation>
    <scope>NUCLEOTIDE SEQUENCE</scope>
    <source>
        <strain evidence="2">Rmic-2018</strain>
    </source>
</reference>
<evidence type="ECO:0000313" key="3">
    <source>
        <dbReference type="Proteomes" id="UP000821866"/>
    </source>
</evidence>
<comment type="caution">
    <text evidence="2">The sequence shown here is derived from an EMBL/GenBank/DDBJ whole genome shotgun (WGS) entry which is preliminary data.</text>
</comment>